<dbReference type="Proteomes" id="UP000296468">
    <property type="component" value="Chromosome"/>
</dbReference>
<dbReference type="KEGG" id="pvk:EPZ47_18840"/>
<gene>
    <name evidence="2" type="ORF">EPZ47_18840</name>
</gene>
<organism evidence="2 3">
    <name type="scientific">Pseudomonas viciae</name>
    <dbReference type="NCBI Taxonomy" id="2505979"/>
    <lineage>
        <taxon>Bacteria</taxon>
        <taxon>Pseudomonadati</taxon>
        <taxon>Pseudomonadota</taxon>
        <taxon>Gammaproteobacteria</taxon>
        <taxon>Pseudomonadales</taxon>
        <taxon>Pseudomonadaceae</taxon>
        <taxon>Pseudomonas</taxon>
    </lineage>
</organism>
<dbReference type="RefSeq" id="WP_135846193.1">
    <property type="nucleotide sequence ID" value="NZ_CP035088.1"/>
</dbReference>
<evidence type="ECO:0000256" key="1">
    <source>
        <dbReference type="SAM" id="Phobius"/>
    </source>
</evidence>
<name>A0A4V1CB01_9PSED</name>
<dbReference type="AlphaFoldDB" id="A0A4V1CB01"/>
<accession>A0A4V1CB01</accession>
<protein>
    <submittedName>
        <fullName evidence="2">Uncharacterized protein</fullName>
    </submittedName>
</protein>
<keyword evidence="1" id="KW-0812">Transmembrane</keyword>
<evidence type="ECO:0000313" key="3">
    <source>
        <dbReference type="Proteomes" id="UP000296468"/>
    </source>
</evidence>
<feature type="transmembrane region" description="Helical" evidence="1">
    <location>
        <begin position="6"/>
        <end position="26"/>
    </location>
</feature>
<sequence>MINDRVIWGGCVGLFLTGGLFAYAFSGGASEGFKIVDLFAIISAVATGFAAFAAWKAASAAQKQSFDSAISIRRQTHKLHFESFNEWLDGIESEFAVKFYRRYELYETMFPSNRNPALEFSEVGSREIQSWQQSFTKLADLACYPAQPGRREVESWAADFARIAGYMKCTFLPLSEKQIYLDDRLPTGISSVNYKRVLPLMGVVLTGLCSFSFIEGRSSDRGMSREFDFAFTDFVEAILTSSWNNHSYRQAG</sequence>
<dbReference type="EMBL" id="CP035088">
    <property type="protein sequence ID" value="QBZ90684.1"/>
    <property type="molecule type" value="Genomic_DNA"/>
</dbReference>
<reference evidence="2 3" key="1">
    <citation type="journal article" date="2019" name="Front. Microbiol.">
        <title>In silico and Genetic Analyses of Cyclic Lipopeptide Synthetic Gene Clusters in Pseudomonas sp. 11K1.</title>
        <authorList>
            <person name="Zhao H."/>
            <person name="Liu Y.P."/>
            <person name="Zhang L.Q."/>
        </authorList>
    </citation>
    <scope>NUCLEOTIDE SEQUENCE [LARGE SCALE GENOMIC DNA]</scope>
    <source>
        <strain evidence="2 3">11K1</strain>
    </source>
</reference>
<dbReference type="OrthoDB" id="6871544at2"/>
<proteinExistence type="predicted"/>
<feature type="transmembrane region" description="Helical" evidence="1">
    <location>
        <begin position="38"/>
        <end position="55"/>
    </location>
</feature>
<keyword evidence="1" id="KW-1133">Transmembrane helix</keyword>
<keyword evidence="1" id="KW-0472">Membrane</keyword>
<evidence type="ECO:0000313" key="2">
    <source>
        <dbReference type="EMBL" id="QBZ90684.1"/>
    </source>
</evidence>